<gene>
    <name evidence="2" type="ORF">Plo01_68470</name>
</gene>
<evidence type="ECO:0000313" key="2">
    <source>
        <dbReference type="EMBL" id="GIH80418.1"/>
    </source>
</evidence>
<organism evidence="2 3">
    <name type="scientific">Planobispora longispora</name>
    <dbReference type="NCBI Taxonomy" id="28887"/>
    <lineage>
        <taxon>Bacteria</taxon>
        <taxon>Bacillati</taxon>
        <taxon>Actinomycetota</taxon>
        <taxon>Actinomycetes</taxon>
        <taxon>Streptosporangiales</taxon>
        <taxon>Streptosporangiaceae</taxon>
        <taxon>Planobispora</taxon>
    </lineage>
</organism>
<dbReference type="EMBL" id="BOOH01000058">
    <property type="protein sequence ID" value="GIH80418.1"/>
    <property type="molecule type" value="Genomic_DNA"/>
</dbReference>
<proteinExistence type="predicted"/>
<protein>
    <submittedName>
        <fullName evidence="2">Uncharacterized protein</fullName>
    </submittedName>
</protein>
<evidence type="ECO:0000256" key="1">
    <source>
        <dbReference type="SAM" id="MobiDB-lite"/>
    </source>
</evidence>
<dbReference type="Proteomes" id="UP000616724">
    <property type="component" value="Unassembled WGS sequence"/>
</dbReference>
<dbReference type="AlphaFoldDB" id="A0A8J3W950"/>
<evidence type="ECO:0000313" key="3">
    <source>
        <dbReference type="Proteomes" id="UP000616724"/>
    </source>
</evidence>
<reference evidence="2 3" key="1">
    <citation type="submission" date="2021-01" db="EMBL/GenBank/DDBJ databases">
        <title>Whole genome shotgun sequence of Planobispora longispora NBRC 13918.</title>
        <authorList>
            <person name="Komaki H."/>
            <person name="Tamura T."/>
        </authorList>
    </citation>
    <scope>NUCLEOTIDE SEQUENCE [LARGE SCALE GENOMIC DNA]</scope>
    <source>
        <strain evidence="2 3">NBRC 13918</strain>
    </source>
</reference>
<keyword evidence="3" id="KW-1185">Reference proteome</keyword>
<comment type="caution">
    <text evidence="2">The sequence shown here is derived from an EMBL/GenBank/DDBJ whole genome shotgun (WGS) entry which is preliminary data.</text>
</comment>
<feature type="region of interest" description="Disordered" evidence="1">
    <location>
        <begin position="194"/>
        <end position="219"/>
    </location>
</feature>
<name>A0A8J3W950_9ACTN</name>
<accession>A0A8J3W950</accession>
<sequence length="219" mass="24335">MPPRDFRNAARHRPPDGSGPLRRPSFLVRIWRWRTETALAAATGAVAVLVIAALREGDWWPFLALTSTVMAPAVTSSGRGRIRAHLYCVVSRHRIQRVCMEIPSLHTRTGRIPLIMRITPTAAGERVVIMTRAGICASDFRAHAEEIAAACLAQRVTVSRHPRRANMIIVEIVRRGASTPVGLSPEFERLYGETGWTTPRKRSRETGEEPRGHGLPRTA</sequence>